<dbReference type="Proteomes" id="UP000292884">
    <property type="component" value="Unassembled WGS sequence"/>
</dbReference>
<organism evidence="2 3">
    <name type="scientific">Pedobacter frigiditerrae</name>
    <dbReference type="NCBI Taxonomy" id="2530452"/>
    <lineage>
        <taxon>Bacteria</taxon>
        <taxon>Pseudomonadati</taxon>
        <taxon>Bacteroidota</taxon>
        <taxon>Sphingobacteriia</taxon>
        <taxon>Sphingobacteriales</taxon>
        <taxon>Sphingobacteriaceae</taxon>
        <taxon>Pedobacter</taxon>
    </lineage>
</organism>
<keyword evidence="1" id="KW-1133">Transmembrane helix</keyword>
<dbReference type="RefSeq" id="WP_131553180.1">
    <property type="nucleotide sequence ID" value="NZ_SJSK01000002.1"/>
</dbReference>
<accession>A0A4R0MY95</accession>
<protein>
    <submittedName>
        <fullName evidence="2">Uncharacterized protein</fullName>
    </submittedName>
</protein>
<keyword evidence="3" id="KW-1185">Reference proteome</keyword>
<dbReference type="EMBL" id="SJSK01000002">
    <property type="protein sequence ID" value="TCC92240.1"/>
    <property type="molecule type" value="Genomic_DNA"/>
</dbReference>
<evidence type="ECO:0000256" key="1">
    <source>
        <dbReference type="SAM" id="Phobius"/>
    </source>
</evidence>
<reference evidence="2 3" key="1">
    <citation type="submission" date="2019-02" db="EMBL/GenBank/DDBJ databases">
        <title>Pedobacter sp. RP-1-13 sp. nov., isolated from Arctic soil.</title>
        <authorList>
            <person name="Dahal R.H."/>
        </authorList>
    </citation>
    <scope>NUCLEOTIDE SEQUENCE [LARGE SCALE GENOMIC DNA]</scope>
    <source>
        <strain evidence="2 3">RP-1-13</strain>
    </source>
</reference>
<dbReference type="OrthoDB" id="770517at2"/>
<name>A0A4R0MY95_9SPHI</name>
<feature type="transmembrane region" description="Helical" evidence="1">
    <location>
        <begin position="94"/>
        <end position="111"/>
    </location>
</feature>
<gene>
    <name evidence="2" type="ORF">EZ428_10970</name>
</gene>
<evidence type="ECO:0000313" key="2">
    <source>
        <dbReference type="EMBL" id="TCC92240.1"/>
    </source>
</evidence>
<keyword evidence="1" id="KW-0472">Membrane</keyword>
<comment type="caution">
    <text evidence="2">The sequence shown here is derived from an EMBL/GenBank/DDBJ whole genome shotgun (WGS) entry which is preliminary data.</text>
</comment>
<keyword evidence="1" id="KW-0812">Transmembrane</keyword>
<sequence length="119" mass="12454">MCFSLISLTAFSQGSATGCLLPNNIVYTSKGILGTYYNNVFTGLSTNYCSWTPVTGPTCLVCNGGLNVFGVCLSGTTSGVEGTFTMVACPLDDYAGVFALIAAGTGACYLYRKKMYVMA</sequence>
<dbReference type="AlphaFoldDB" id="A0A4R0MY95"/>
<evidence type="ECO:0000313" key="3">
    <source>
        <dbReference type="Proteomes" id="UP000292884"/>
    </source>
</evidence>
<proteinExistence type="predicted"/>